<feature type="signal peptide" evidence="5">
    <location>
        <begin position="1"/>
        <end position="19"/>
    </location>
</feature>
<dbReference type="Pfam" id="PF00328">
    <property type="entry name" value="His_Phos_2"/>
    <property type="match status" value="1"/>
</dbReference>
<feature type="chain" id="PRO_5042170656" description="3-phytase" evidence="5">
    <location>
        <begin position="20"/>
        <end position="483"/>
    </location>
</feature>
<feature type="active site" description="Proton donor" evidence="3">
    <location>
        <position position="347"/>
    </location>
</feature>
<evidence type="ECO:0000256" key="2">
    <source>
        <dbReference type="ARBA" id="ARBA00023180"/>
    </source>
</evidence>
<dbReference type="InterPro" id="IPR000560">
    <property type="entry name" value="His_Pase_clade-2"/>
</dbReference>
<dbReference type="PROSITE" id="PS00616">
    <property type="entry name" value="HIS_ACID_PHOSPHAT_1"/>
    <property type="match status" value="1"/>
</dbReference>
<dbReference type="Proteomes" id="UP001212152">
    <property type="component" value="Unassembled WGS sequence"/>
</dbReference>
<evidence type="ECO:0000256" key="5">
    <source>
        <dbReference type="SAM" id="SignalP"/>
    </source>
</evidence>
<dbReference type="SUPFAM" id="SSF53254">
    <property type="entry name" value="Phosphoglycerate mutase-like"/>
    <property type="match status" value="1"/>
</dbReference>
<name>A0AAD5TI22_9FUNG</name>
<dbReference type="CDD" id="cd07061">
    <property type="entry name" value="HP_HAP_like"/>
    <property type="match status" value="1"/>
</dbReference>
<feature type="disulfide bond" evidence="4">
    <location>
        <begin position="434"/>
        <end position="447"/>
    </location>
</feature>
<dbReference type="PANTHER" id="PTHR20963">
    <property type="entry name" value="MULTIPLE INOSITOL POLYPHOSPHATE PHOSPHATASE-RELATED"/>
    <property type="match status" value="1"/>
</dbReference>
<protein>
    <recommendedName>
        <fullName evidence="8">3-phytase</fullName>
    </recommendedName>
</protein>
<feature type="active site" description="Nucleophile" evidence="3">
    <location>
        <position position="74"/>
    </location>
</feature>
<keyword evidence="4" id="KW-1015">Disulfide bond</keyword>
<proteinExistence type="predicted"/>
<dbReference type="InterPro" id="IPR016274">
    <property type="entry name" value="Histidine_acid_Pase_euk"/>
</dbReference>
<feature type="disulfide bond" evidence="4">
    <location>
        <begin position="201"/>
        <end position="468"/>
    </location>
</feature>
<gene>
    <name evidence="6" type="ORF">HDU87_005693</name>
</gene>
<evidence type="ECO:0008006" key="8">
    <source>
        <dbReference type="Google" id="ProtNLM"/>
    </source>
</evidence>
<dbReference type="AlphaFoldDB" id="A0AAD5TI22"/>
<dbReference type="EMBL" id="JADGJQ010000047">
    <property type="protein sequence ID" value="KAJ3175865.1"/>
    <property type="molecule type" value="Genomic_DNA"/>
</dbReference>
<dbReference type="InterPro" id="IPR033379">
    <property type="entry name" value="Acid_Pase_AS"/>
</dbReference>
<dbReference type="PANTHER" id="PTHR20963:SF18">
    <property type="entry name" value="ACID PHOSPHATASE PHO11-RELATED"/>
    <property type="match status" value="1"/>
</dbReference>
<keyword evidence="2" id="KW-0325">Glycoprotein</keyword>
<keyword evidence="1" id="KW-0378">Hydrolase</keyword>
<dbReference type="Gene3D" id="3.40.50.1240">
    <property type="entry name" value="Phosphoglycerate mutase-like"/>
    <property type="match status" value="1"/>
</dbReference>
<feature type="disulfide bond" evidence="4">
    <location>
        <begin position="253"/>
        <end position="267"/>
    </location>
</feature>
<keyword evidence="7" id="KW-1185">Reference proteome</keyword>
<evidence type="ECO:0000313" key="6">
    <source>
        <dbReference type="EMBL" id="KAJ3175865.1"/>
    </source>
</evidence>
<dbReference type="PIRSF" id="PIRSF000894">
    <property type="entry name" value="Acid_phosphatase"/>
    <property type="match status" value="1"/>
</dbReference>
<evidence type="ECO:0000256" key="3">
    <source>
        <dbReference type="PIRSR" id="PIRSR000894-1"/>
    </source>
</evidence>
<evidence type="ECO:0000313" key="7">
    <source>
        <dbReference type="Proteomes" id="UP001212152"/>
    </source>
</evidence>
<reference evidence="6" key="1">
    <citation type="submission" date="2020-05" db="EMBL/GenBank/DDBJ databases">
        <title>Phylogenomic resolution of chytrid fungi.</title>
        <authorList>
            <person name="Stajich J.E."/>
            <person name="Amses K."/>
            <person name="Simmons R."/>
            <person name="Seto K."/>
            <person name="Myers J."/>
            <person name="Bonds A."/>
            <person name="Quandt C.A."/>
            <person name="Barry K."/>
            <person name="Liu P."/>
            <person name="Grigoriev I."/>
            <person name="Longcore J.E."/>
            <person name="James T.Y."/>
        </authorList>
    </citation>
    <scope>NUCLEOTIDE SEQUENCE</scope>
    <source>
        <strain evidence="6">JEL0379</strain>
    </source>
</reference>
<comment type="caution">
    <text evidence="6">The sequence shown here is derived from an EMBL/GenBank/DDBJ whole genome shotgun (WGS) entry which is preliminary data.</text>
</comment>
<sequence length="483" mass="52266">MLVASFVFSLATLAPSALAAPIDPNATVTNIELPPYFRTMGGFTPWGRNTQGYGIADQLPAECTVDQVTLLSRHGMRYASTGTGKGTQTVVDRIRNATFEVRDPALAFLKTHRYDLPVELLTDWGRRDLVLAGQTFAKRYAALIAGNQESVPLRTTTLSRMLDSATSFAQGFTQSQPGELHWTVVPDASPVFNTTLAVGTCKADKLGIYAPVANVLPAQWAAVYVPPITARLNAALPGLNLTDNEVMSLQSGCPFETVTHNAVSPLCGIFTPSEWADYSYYQDLQQYTSAGYGGPLGRAWGVGWVNELIARLTDSPVVDHTSTNTTMDADPATFPLGRSVYLDFAHDTQLNSAIAVIGLLKDKEGVITGSARNEDRKWKIPNIAEMGGRLWVERVSCKSQPAAPNKCSPGEKLDGMFVRLVLNEAVLPLDIAQCTTNAARAKDAGLCKLADFVESQSFARTGRIWANCDYSTLDEWMAAGSPM</sequence>
<organism evidence="6 7">
    <name type="scientific">Geranomyces variabilis</name>
    <dbReference type="NCBI Taxonomy" id="109894"/>
    <lineage>
        <taxon>Eukaryota</taxon>
        <taxon>Fungi</taxon>
        <taxon>Fungi incertae sedis</taxon>
        <taxon>Chytridiomycota</taxon>
        <taxon>Chytridiomycota incertae sedis</taxon>
        <taxon>Chytridiomycetes</taxon>
        <taxon>Spizellomycetales</taxon>
        <taxon>Powellomycetaceae</taxon>
        <taxon>Geranomyces</taxon>
    </lineage>
</organism>
<evidence type="ECO:0000256" key="4">
    <source>
        <dbReference type="PIRSR" id="PIRSR000894-2"/>
    </source>
</evidence>
<feature type="disulfide bond" evidence="4">
    <location>
        <begin position="63"/>
        <end position="397"/>
    </location>
</feature>
<evidence type="ECO:0000256" key="1">
    <source>
        <dbReference type="ARBA" id="ARBA00022801"/>
    </source>
</evidence>
<keyword evidence="5" id="KW-0732">Signal</keyword>
<accession>A0AAD5TI22</accession>
<dbReference type="InterPro" id="IPR029033">
    <property type="entry name" value="His_PPase_superfam"/>
</dbReference>
<dbReference type="GO" id="GO:0003993">
    <property type="term" value="F:acid phosphatase activity"/>
    <property type="evidence" value="ECO:0007669"/>
    <property type="project" value="TreeGrafter"/>
</dbReference>